<feature type="repeat" description="TPR" evidence="3">
    <location>
        <begin position="54"/>
        <end position="87"/>
    </location>
</feature>
<name>A0A455T546_9CHLR</name>
<gene>
    <name evidence="4" type="ORF">KTA_07830</name>
</gene>
<evidence type="ECO:0000313" key="4">
    <source>
        <dbReference type="EMBL" id="BBH92584.1"/>
    </source>
</evidence>
<protein>
    <submittedName>
        <fullName evidence="4">Uncharacterized protein</fullName>
    </submittedName>
</protein>
<dbReference type="SUPFAM" id="SSF48452">
    <property type="entry name" value="TPR-like"/>
    <property type="match status" value="1"/>
</dbReference>
<organism evidence="4">
    <name type="scientific">Thermogemmatispora argillosa</name>
    <dbReference type="NCBI Taxonomy" id="2045280"/>
    <lineage>
        <taxon>Bacteria</taxon>
        <taxon>Bacillati</taxon>
        <taxon>Chloroflexota</taxon>
        <taxon>Ktedonobacteria</taxon>
        <taxon>Thermogemmatisporales</taxon>
        <taxon>Thermogemmatisporaceae</taxon>
        <taxon>Thermogemmatispora</taxon>
    </lineage>
</organism>
<dbReference type="PANTHER" id="PTHR44858:SF1">
    <property type="entry name" value="UDP-N-ACETYLGLUCOSAMINE--PEPTIDE N-ACETYLGLUCOSAMINYLTRANSFERASE SPINDLY-RELATED"/>
    <property type="match status" value="1"/>
</dbReference>
<dbReference type="Gene3D" id="1.25.40.10">
    <property type="entry name" value="Tetratricopeptide repeat domain"/>
    <property type="match status" value="1"/>
</dbReference>
<accession>A0A455T546</accession>
<evidence type="ECO:0000256" key="1">
    <source>
        <dbReference type="ARBA" id="ARBA00022737"/>
    </source>
</evidence>
<dbReference type="Pfam" id="PF13432">
    <property type="entry name" value="TPR_16"/>
    <property type="match status" value="2"/>
</dbReference>
<keyword evidence="2 3" id="KW-0802">TPR repeat</keyword>
<dbReference type="PANTHER" id="PTHR44858">
    <property type="entry name" value="TETRATRICOPEPTIDE REPEAT PROTEIN 6"/>
    <property type="match status" value="1"/>
</dbReference>
<dbReference type="InterPro" id="IPR019734">
    <property type="entry name" value="TPR_rpt"/>
</dbReference>
<dbReference type="PROSITE" id="PS50005">
    <property type="entry name" value="TPR"/>
    <property type="match status" value="1"/>
</dbReference>
<reference evidence="4" key="1">
    <citation type="submission" date="2018-12" db="EMBL/GenBank/DDBJ databases">
        <title>Novel natural products biosynthetic potential of the class Ktedonobacteria.</title>
        <authorList>
            <person name="Zheng Y."/>
            <person name="Saitou A."/>
            <person name="Wang C.M."/>
            <person name="Toyoda A."/>
            <person name="Minakuchi Y."/>
            <person name="Sekiguchi Y."/>
            <person name="Ueda K."/>
            <person name="Takano H."/>
            <person name="Sakai Y."/>
            <person name="Yokota A."/>
            <person name="Yabe S."/>
        </authorList>
    </citation>
    <scope>NUCLEOTIDE SEQUENCE</scope>
    <source>
        <strain evidence="4">A3-2</strain>
    </source>
</reference>
<evidence type="ECO:0000256" key="2">
    <source>
        <dbReference type="ARBA" id="ARBA00022803"/>
    </source>
</evidence>
<sequence length="140" mass="15769">MSQQKIDEHGQSEDSGREQASFWLSYARELWGAIRYPEALAAVERALALVPDDPSAWYLRGACLCLLARHEEALASFEEALRRDKRYVPAWDGKAWALGVLGRRSEALAAVEEALRLDPHYLQARLRKARLEATSGTETD</sequence>
<dbReference type="InterPro" id="IPR011990">
    <property type="entry name" value="TPR-like_helical_dom_sf"/>
</dbReference>
<dbReference type="InterPro" id="IPR050498">
    <property type="entry name" value="Ycf3"/>
</dbReference>
<evidence type="ECO:0000256" key="3">
    <source>
        <dbReference type="PROSITE-ProRule" id="PRU00339"/>
    </source>
</evidence>
<dbReference type="AlphaFoldDB" id="A0A455T546"/>
<dbReference type="EMBL" id="AP019377">
    <property type="protein sequence ID" value="BBH92584.1"/>
    <property type="molecule type" value="Genomic_DNA"/>
</dbReference>
<proteinExistence type="predicted"/>
<dbReference type="SMART" id="SM00028">
    <property type="entry name" value="TPR"/>
    <property type="match status" value="3"/>
</dbReference>
<keyword evidence="1" id="KW-0677">Repeat</keyword>